<dbReference type="Pfam" id="PF07690">
    <property type="entry name" value="MFS_1"/>
    <property type="match status" value="1"/>
</dbReference>
<feature type="transmembrane region" description="Helical" evidence="7">
    <location>
        <begin position="73"/>
        <end position="92"/>
    </location>
</feature>
<feature type="transmembrane region" description="Helical" evidence="7">
    <location>
        <begin position="269"/>
        <end position="287"/>
    </location>
</feature>
<dbReference type="GO" id="GO:0005886">
    <property type="term" value="C:plasma membrane"/>
    <property type="evidence" value="ECO:0007669"/>
    <property type="project" value="UniProtKB-SubCell"/>
</dbReference>
<feature type="transmembrane region" description="Helical" evidence="7">
    <location>
        <begin position="358"/>
        <end position="379"/>
    </location>
</feature>
<organism evidence="9 10">
    <name type="scientific">Paenibacillus suaedae</name>
    <dbReference type="NCBI Taxonomy" id="3077233"/>
    <lineage>
        <taxon>Bacteria</taxon>
        <taxon>Bacillati</taxon>
        <taxon>Bacillota</taxon>
        <taxon>Bacilli</taxon>
        <taxon>Bacillales</taxon>
        <taxon>Paenibacillaceae</taxon>
        <taxon>Paenibacillus</taxon>
    </lineage>
</organism>
<accession>A0AAJ2JSF2</accession>
<dbReference type="SUPFAM" id="SSF103473">
    <property type="entry name" value="MFS general substrate transporter"/>
    <property type="match status" value="1"/>
</dbReference>
<evidence type="ECO:0000256" key="5">
    <source>
        <dbReference type="ARBA" id="ARBA00022989"/>
    </source>
</evidence>
<feature type="transmembrane region" description="Helical" evidence="7">
    <location>
        <begin position="202"/>
        <end position="222"/>
    </location>
</feature>
<sequence>MSLLNFRVYILAVAAFVVGTVELIIGGILDQIAADLNISVSAAGQLITIFSIAFAISAPILMNLTAKFERKKLYIVFLFIFLISNLIVAFSSNYATLLAARALSASSGSLLIVLSITIASKLVQPEYKGRAIGVIYMGISGSLVLGVPIGMVIGNAYGWRAPFLLVVGLTAIAMLGIYAFLSKVPPSEVTTLRAQFASLKNAKLVSGHLISYLMLTGHLTLYAYLTPYLQETFQLSPGMTSIVYFLFGLAAVSGGGLGGLMADKWGTKRSILLIVSSFAVIMFVLPLTAQVSFYVFLIAMVIWSALSWALSPAQQSYLMQTAPDTADIQLSLNSSVLHLGIASGSVVGGLVIEQSSVANNAWVGCLFVLLALGSAMFSLTRSSRVKANTAAAAE</sequence>
<dbReference type="AlphaFoldDB" id="A0AAJ2JSF2"/>
<feature type="transmembrane region" description="Helical" evidence="7">
    <location>
        <begin position="98"/>
        <end position="119"/>
    </location>
</feature>
<feature type="transmembrane region" description="Helical" evidence="7">
    <location>
        <begin position="159"/>
        <end position="181"/>
    </location>
</feature>
<dbReference type="RefSeq" id="WP_315742564.1">
    <property type="nucleotide sequence ID" value="NZ_JAVYAA010000001.1"/>
</dbReference>
<gene>
    <name evidence="9" type="ORF">RQP50_01040</name>
</gene>
<dbReference type="EMBL" id="JAVYAA010000001">
    <property type="protein sequence ID" value="MDT8974824.1"/>
    <property type="molecule type" value="Genomic_DNA"/>
</dbReference>
<keyword evidence="6 7" id="KW-0472">Membrane</keyword>
<dbReference type="GO" id="GO:0022857">
    <property type="term" value="F:transmembrane transporter activity"/>
    <property type="evidence" value="ECO:0007669"/>
    <property type="project" value="InterPro"/>
</dbReference>
<evidence type="ECO:0000256" key="3">
    <source>
        <dbReference type="ARBA" id="ARBA00022475"/>
    </source>
</evidence>
<protein>
    <submittedName>
        <fullName evidence="9">MFS transporter</fullName>
    </submittedName>
</protein>
<evidence type="ECO:0000313" key="10">
    <source>
        <dbReference type="Proteomes" id="UP001250538"/>
    </source>
</evidence>
<dbReference type="InterPro" id="IPR050189">
    <property type="entry name" value="MFS_Efflux_Transporters"/>
</dbReference>
<evidence type="ECO:0000256" key="7">
    <source>
        <dbReference type="SAM" id="Phobius"/>
    </source>
</evidence>
<keyword evidence="4 7" id="KW-0812">Transmembrane</keyword>
<feature type="domain" description="Major facilitator superfamily (MFS) profile" evidence="8">
    <location>
        <begin position="7"/>
        <end position="386"/>
    </location>
</feature>
<dbReference type="PANTHER" id="PTHR43124">
    <property type="entry name" value="PURINE EFFLUX PUMP PBUE"/>
    <property type="match status" value="1"/>
</dbReference>
<evidence type="ECO:0000256" key="2">
    <source>
        <dbReference type="ARBA" id="ARBA00022448"/>
    </source>
</evidence>
<evidence type="ECO:0000259" key="8">
    <source>
        <dbReference type="PROSITE" id="PS50850"/>
    </source>
</evidence>
<dbReference type="InterPro" id="IPR011701">
    <property type="entry name" value="MFS"/>
</dbReference>
<dbReference type="CDD" id="cd17324">
    <property type="entry name" value="MFS_NepI_like"/>
    <property type="match status" value="1"/>
</dbReference>
<dbReference type="InterPro" id="IPR020846">
    <property type="entry name" value="MFS_dom"/>
</dbReference>
<feature type="transmembrane region" description="Helical" evidence="7">
    <location>
        <begin position="131"/>
        <end position="153"/>
    </location>
</feature>
<reference evidence="10" key="1">
    <citation type="submission" date="2023-09" db="EMBL/GenBank/DDBJ databases">
        <title>Paenibacillus sp. chi10 Genome sequencing and assembly.</title>
        <authorList>
            <person name="Kim I."/>
        </authorList>
    </citation>
    <scope>NUCLEOTIDE SEQUENCE [LARGE SCALE GENOMIC DNA]</scope>
    <source>
        <strain evidence="10">chi10</strain>
    </source>
</reference>
<dbReference type="Proteomes" id="UP001250538">
    <property type="component" value="Unassembled WGS sequence"/>
</dbReference>
<keyword evidence="3" id="KW-1003">Cell membrane</keyword>
<evidence type="ECO:0000313" key="9">
    <source>
        <dbReference type="EMBL" id="MDT8974824.1"/>
    </source>
</evidence>
<feature type="transmembrane region" description="Helical" evidence="7">
    <location>
        <begin position="41"/>
        <end position="61"/>
    </location>
</feature>
<evidence type="ECO:0000256" key="4">
    <source>
        <dbReference type="ARBA" id="ARBA00022692"/>
    </source>
</evidence>
<proteinExistence type="predicted"/>
<comment type="subcellular location">
    <subcellularLocation>
        <location evidence="1">Cell membrane</location>
        <topology evidence="1">Multi-pass membrane protein</topology>
    </subcellularLocation>
</comment>
<keyword evidence="2" id="KW-0813">Transport</keyword>
<dbReference type="PROSITE" id="PS50850">
    <property type="entry name" value="MFS"/>
    <property type="match status" value="1"/>
</dbReference>
<keyword evidence="10" id="KW-1185">Reference proteome</keyword>
<feature type="transmembrane region" description="Helical" evidence="7">
    <location>
        <begin position="330"/>
        <end position="352"/>
    </location>
</feature>
<evidence type="ECO:0000256" key="1">
    <source>
        <dbReference type="ARBA" id="ARBA00004651"/>
    </source>
</evidence>
<keyword evidence="5 7" id="KW-1133">Transmembrane helix</keyword>
<name>A0AAJ2JSF2_9BACL</name>
<dbReference type="PANTHER" id="PTHR43124:SF10">
    <property type="entry name" value="PURINE EFFLUX PUMP PBUE"/>
    <property type="match status" value="1"/>
</dbReference>
<evidence type="ECO:0000256" key="6">
    <source>
        <dbReference type="ARBA" id="ARBA00023136"/>
    </source>
</evidence>
<feature type="transmembrane region" description="Helical" evidence="7">
    <location>
        <begin position="7"/>
        <end position="29"/>
    </location>
</feature>
<comment type="caution">
    <text evidence="9">The sequence shown here is derived from an EMBL/GenBank/DDBJ whole genome shotgun (WGS) entry which is preliminary data.</text>
</comment>
<dbReference type="Gene3D" id="1.20.1250.20">
    <property type="entry name" value="MFS general substrate transporter like domains"/>
    <property type="match status" value="2"/>
</dbReference>
<feature type="transmembrane region" description="Helical" evidence="7">
    <location>
        <begin position="242"/>
        <end position="262"/>
    </location>
</feature>
<feature type="transmembrane region" description="Helical" evidence="7">
    <location>
        <begin position="293"/>
        <end position="310"/>
    </location>
</feature>
<dbReference type="InterPro" id="IPR036259">
    <property type="entry name" value="MFS_trans_sf"/>
</dbReference>